<dbReference type="InterPro" id="IPR018000">
    <property type="entry name" value="Neurotransmitter_ion_chnl_CS"/>
</dbReference>
<dbReference type="InterPro" id="IPR036719">
    <property type="entry name" value="Neuro-gated_channel_TM_sf"/>
</dbReference>
<dbReference type="InterPro" id="IPR006201">
    <property type="entry name" value="Neur_channel"/>
</dbReference>
<feature type="signal peptide" evidence="5">
    <location>
        <begin position="1"/>
        <end position="24"/>
    </location>
</feature>
<dbReference type="InterPro" id="IPR006029">
    <property type="entry name" value="Neurotrans-gated_channel_TM"/>
</dbReference>
<feature type="transmembrane region" description="Helical" evidence="5">
    <location>
        <begin position="266"/>
        <end position="285"/>
    </location>
</feature>
<feature type="domain" description="Neurotransmitter-gated ion-channel transmembrane" evidence="7">
    <location>
        <begin position="237"/>
        <end position="324"/>
    </location>
</feature>
<evidence type="ECO:0000256" key="1">
    <source>
        <dbReference type="ARBA" id="ARBA00004141"/>
    </source>
</evidence>
<protein>
    <submittedName>
        <fullName evidence="9">Acetylcholine receptor subunit beta-like</fullName>
    </submittedName>
</protein>
<evidence type="ECO:0000259" key="6">
    <source>
        <dbReference type="Pfam" id="PF02931"/>
    </source>
</evidence>
<dbReference type="PRINTS" id="PR00252">
    <property type="entry name" value="NRIONCHANNEL"/>
</dbReference>
<dbReference type="GeneID" id="111101443"/>
<comment type="similarity">
    <text evidence="5">Belongs to the ligand-gated ion channel (TC 1.A.9) family.</text>
</comment>
<evidence type="ECO:0000256" key="3">
    <source>
        <dbReference type="ARBA" id="ARBA00022989"/>
    </source>
</evidence>
<dbReference type="PANTHER" id="PTHR18945">
    <property type="entry name" value="NEUROTRANSMITTER GATED ION CHANNEL"/>
    <property type="match status" value="1"/>
</dbReference>
<dbReference type="GO" id="GO:0004888">
    <property type="term" value="F:transmembrane signaling receptor activity"/>
    <property type="evidence" value="ECO:0007669"/>
    <property type="project" value="InterPro"/>
</dbReference>
<dbReference type="InterPro" id="IPR038050">
    <property type="entry name" value="Neuro_actylchol_rec"/>
</dbReference>
<dbReference type="InterPro" id="IPR006202">
    <property type="entry name" value="Neur_chan_lig-bd"/>
</dbReference>
<dbReference type="GO" id="GO:0016020">
    <property type="term" value="C:membrane"/>
    <property type="evidence" value="ECO:0007669"/>
    <property type="project" value="UniProtKB-SubCell"/>
</dbReference>
<keyword evidence="4 5" id="KW-0472">Membrane</keyword>
<keyword evidence="5" id="KW-0732">Signal</keyword>
<keyword evidence="5" id="KW-0407">Ion channel</keyword>
<dbReference type="Proteomes" id="UP000694844">
    <property type="component" value="Chromosome 6"/>
</dbReference>
<dbReference type="OrthoDB" id="6153337at2759"/>
<name>A0A8B8AGI9_CRAVI</name>
<dbReference type="Gene3D" id="2.70.170.10">
    <property type="entry name" value="Neurotransmitter-gated ion-channel ligand-binding domain"/>
    <property type="match status" value="1"/>
</dbReference>
<dbReference type="SUPFAM" id="SSF63712">
    <property type="entry name" value="Nicotinic receptor ligand binding domain-like"/>
    <property type="match status" value="1"/>
</dbReference>
<evidence type="ECO:0000259" key="7">
    <source>
        <dbReference type="Pfam" id="PF02932"/>
    </source>
</evidence>
<dbReference type="PROSITE" id="PS51257">
    <property type="entry name" value="PROKAR_LIPOPROTEIN"/>
    <property type="match status" value="1"/>
</dbReference>
<evidence type="ECO:0000313" key="9">
    <source>
        <dbReference type="RefSeq" id="XP_022289638.1"/>
    </source>
</evidence>
<dbReference type="Gene3D" id="1.20.58.390">
    <property type="entry name" value="Neurotransmitter-gated ion-channel transmembrane domain"/>
    <property type="match status" value="1"/>
</dbReference>
<dbReference type="AlphaFoldDB" id="A0A8B8AGI9"/>
<keyword evidence="5" id="KW-0813">Transport</keyword>
<feature type="transmembrane region" description="Helical" evidence="5">
    <location>
        <begin position="393"/>
        <end position="415"/>
    </location>
</feature>
<dbReference type="InterPro" id="IPR036734">
    <property type="entry name" value="Neur_chan_lig-bd_sf"/>
</dbReference>
<dbReference type="Pfam" id="PF02932">
    <property type="entry name" value="Neur_chan_memb"/>
    <property type="match status" value="1"/>
</dbReference>
<gene>
    <name evidence="9" type="primary">LOC111101443</name>
</gene>
<dbReference type="CDD" id="cd18989">
    <property type="entry name" value="LGIC_ECD_cation"/>
    <property type="match status" value="1"/>
</dbReference>
<accession>A0A8B8AGI9</accession>
<feature type="transmembrane region" description="Helical" evidence="5">
    <location>
        <begin position="291"/>
        <end position="315"/>
    </location>
</feature>
<reference evidence="9" key="1">
    <citation type="submission" date="2025-08" db="UniProtKB">
        <authorList>
            <consortium name="RefSeq"/>
        </authorList>
    </citation>
    <scope>IDENTIFICATION</scope>
    <source>
        <tissue evidence="9">Whole sample</tissue>
    </source>
</reference>
<dbReference type="Pfam" id="PF02931">
    <property type="entry name" value="Neur_chan_LBD"/>
    <property type="match status" value="1"/>
</dbReference>
<dbReference type="PROSITE" id="PS00236">
    <property type="entry name" value="NEUROTR_ION_CHANNEL"/>
    <property type="match status" value="1"/>
</dbReference>
<keyword evidence="5" id="KW-0406">Ion transport</keyword>
<evidence type="ECO:0000256" key="4">
    <source>
        <dbReference type="ARBA" id="ARBA00023136"/>
    </source>
</evidence>
<keyword evidence="2 5" id="KW-0812">Transmembrane</keyword>
<dbReference type="SUPFAM" id="SSF90112">
    <property type="entry name" value="Neurotransmitter-gated ion-channel transmembrane pore"/>
    <property type="match status" value="1"/>
</dbReference>
<proteinExistence type="inferred from homology"/>
<dbReference type="KEGG" id="cvn:111101443"/>
<evidence type="ECO:0000256" key="5">
    <source>
        <dbReference type="RuleBase" id="RU000687"/>
    </source>
</evidence>
<evidence type="ECO:0000313" key="8">
    <source>
        <dbReference type="Proteomes" id="UP000694844"/>
    </source>
</evidence>
<evidence type="ECO:0000256" key="2">
    <source>
        <dbReference type="ARBA" id="ARBA00022692"/>
    </source>
</evidence>
<sequence>MTMMRTILFVLFLSWPLLFSCVLGNTPDKVNSLVLDLFNNYDKRTRPVKDQNSVLKIDVSLYLSIINSVDEVQEKLTTTGFLWITWVDENLTWDGMSKEVHGLYLRQNDIWKPDLVLKNGFTKFHEMGGDFYYIYIGSGGDVLWKPYEVFETRCSIDITYFPYDKQKCDIVFIVWSYSVIEVSITKSSKGIDFYEFEENSVWTVLDTYSKVQSDKYESEIIFSIELQRKPKYYVLNMILPVMCLSLLAMLVFLIPVDAGEKMSYSITVFLSFAVFLSIISDGLPVNSESTAILSLYLIVQLGTGTFILVVSAVQLRLHHRKNSNMSQIFIKLVKFERFLKCKSRPGCRGKISASNKDEEQRDVTMVKEAIEEDKKEEPAPQIEWCDVTSAIDFFSFIIIGVANISITCYLFNTIISH</sequence>
<keyword evidence="8" id="KW-1185">Reference proteome</keyword>
<dbReference type="GO" id="GO:0005230">
    <property type="term" value="F:extracellular ligand-gated monoatomic ion channel activity"/>
    <property type="evidence" value="ECO:0007669"/>
    <property type="project" value="InterPro"/>
</dbReference>
<keyword evidence="3 5" id="KW-1133">Transmembrane helix</keyword>
<feature type="chain" id="PRO_5034248778" evidence="5">
    <location>
        <begin position="25"/>
        <end position="417"/>
    </location>
</feature>
<comment type="subcellular location">
    <subcellularLocation>
        <location evidence="1">Membrane</location>
        <topology evidence="1">Multi-pass membrane protein</topology>
    </subcellularLocation>
</comment>
<dbReference type="RefSeq" id="XP_022289638.1">
    <property type="nucleotide sequence ID" value="XM_022433930.1"/>
</dbReference>
<dbReference type="FunFam" id="2.70.170.10:FF:000028">
    <property type="entry name" value="AcetylCholine Receptor"/>
    <property type="match status" value="1"/>
</dbReference>
<organism evidence="8 9">
    <name type="scientific">Crassostrea virginica</name>
    <name type="common">Eastern oyster</name>
    <dbReference type="NCBI Taxonomy" id="6565"/>
    <lineage>
        <taxon>Eukaryota</taxon>
        <taxon>Metazoa</taxon>
        <taxon>Spiralia</taxon>
        <taxon>Lophotrochozoa</taxon>
        <taxon>Mollusca</taxon>
        <taxon>Bivalvia</taxon>
        <taxon>Autobranchia</taxon>
        <taxon>Pteriomorphia</taxon>
        <taxon>Ostreida</taxon>
        <taxon>Ostreoidea</taxon>
        <taxon>Ostreidae</taxon>
        <taxon>Crassostrea</taxon>
    </lineage>
</organism>
<feature type="domain" description="Neurotransmitter-gated ion-channel ligand-binding" evidence="6">
    <location>
        <begin position="32"/>
        <end position="230"/>
    </location>
</feature>
<feature type="transmembrane region" description="Helical" evidence="5">
    <location>
        <begin position="232"/>
        <end position="254"/>
    </location>
</feature>
<dbReference type="CDD" id="cd19051">
    <property type="entry name" value="LGIC_TM_cation"/>
    <property type="match status" value="1"/>
</dbReference>